<protein>
    <recommendedName>
        <fullName evidence="3">Ankyrin repeat protein</fullName>
    </recommendedName>
</protein>
<dbReference type="EMBL" id="JACCJB010000020">
    <property type="protein sequence ID" value="KAF6219237.1"/>
    <property type="molecule type" value="Genomic_DNA"/>
</dbReference>
<reference evidence="1 2" key="1">
    <citation type="journal article" date="2020" name="Genomics">
        <title>Complete, high-quality genomes from long-read metagenomic sequencing of two wolf lichen thalli reveals enigmatic genome architecture.</title>
        <authorList>
            <person name="McKenzie S.K."/>
            <person name="Walston R.F."/>
            <person name="Allen J.L."/>
        </authorList>
    </citation>
    <scope>NUCLEOTIDE SEQUENCE [LARGE SCALE GENOMIC DNA]</scope>
    <source>
        <strain evidence="1">WasteWater1</strain>
    </source>
</reference>
<evidence type="ECO:0008006" key="3">
    <source>
        <dbReference type="Google" id="ProtNLM"/>
    </source>
</evidence>
<gene>
    <name evidence="1" type="ORF">HO133_005062</name>
</gene>
<sequence>MPLLVGRRIRQGAVNVNRDYGLPLLFFSVICFDGGNRRTLRPAVTKLLLDHDADARQTCPNLEGFKKIDALAFLVYNCREYKGELDADDVEQIVDMLLQKGANPNGKLGNKLHYKLQWAEPRSEEPLLFAIAKLGLPRYNLFLILKALITRGANPNARDPQGNTLLAILFTHGVAVHIDDWLWLLDHGAKISESMVGRSYNDPGCEHALQDPACKKLHYCDWRARNAAWERNPSWSYWSTAVGRLERWLLGP</sequence>
<proteinExistence type="predicted"/>
<dbReference type="AlphaFoldDB" id="A0A8H6C981"/>
<dbReference type="PANTHER" id="PTHR24118:SF99">
    <property type="entry name" value="POTE ANKYRIN DOMAIN FAMILY MEMBER 3C-RELATED"/>
    <property type="match status" value="1"/>
</dbReference>
<dbReference type="GeneID" id="59333468"/>
<dbReference type="RefSeq" id="XP_037148672.1">
    <property type="nucleotide sequence ID" value="XM_037295974.1"/>
</dbReference>
<dbReference type="Gene3D" id="1.25.40.20">
    <property type="entry name" value="Ankyrin repeat-containing domain"/>
    <property type="match status" value="1"/>
</dbReference>
<dbReference type="SUPFAM" id="SSF48403">
    <property type="entry name" value="Ankyrin repeat"/>
    <property type="match status" value="1"/>
</dbReference>
<dbReference type="Proteomes" id="UP000593566">
    <property type="component" value="Unassembled WGS sequence"/>
</dbReference>
<dbReference type="InterPro" id="IPR036770">
    <property type="entry name" value="Ankyrin_rpt-contain_sf"/>
</dbReference>
<dbReference type="PANTHER" id="PTHR24118">
    <property type="entry name" value="POTE ANKYRIN DOMAIN"/>
    <property type="match status" value="1"/>
</dbReference>
<comment type="caution">
    <text evidence="1">The sequence shown here is derived from an EMBL/GenBank/DDBJ whole genome shotgun (WGS) entry which is preliminary data.</text>
</comment>
<evidence type="ECO:0000313" key="1">
    <source>
        <dbReference type="EMBL" id="KAF6219237.1"/>
    </source>
</evidence>
<accession>A0A8H6C981</accession>
<evidence type="ECO:0000313" key="2">
    <source>
        <dbReference type="Proteomes" id="UP000593566"/>
    </source>
</evidence>
<keyword evidence="2" id="KW-1185">Reference proteome</keyword>
<organism evidence="1 2">
    <name type="scientific">Letharia lupina</name>
    <dbReference type="NCBI Taxonomy" id="560253"/>
    <lineage>
        <taxon>Eukaryota</taxon>
        <taxon>Fungi</taxon>
        <taxon>Dikarya</taxon>
        <taxon>Ascomycota</taxon>
        <taxon>Pezizomycotina</taxon>
        <taxon>Lecanoromycetes</taxon>
        <taxon>OSLEUM clade</taxon>
        <taxon>Lecanoromycetidae</taxon>
        <taxon>Lecanorales</taxon>
        <taxon>Lecanorineae</taxon>
        <taxon>Parmeliaceae</taxon>
        <taxon>Letharia</taxon>
    </lineage>
</organism>
<name>A0A8H6C981_9LECA</name>